<evidence type="ECO:0000313" key="3">
    <source>
        <dbReference type="Proteomes" id="UP001063166"/>
    </source>
</evidence>
<comment type="caution">
    <text evidence="2">The sequence shown here is derived from an EMBL/GenBank/DDBJ whole genome shotgun (WGS) entry which is preliminary data.</text>
</comment>
<protein>
    <submittedName>
        <fullName evidence="2">Uncharacterized protein</fullName>
    </submittedName>
</protein>
<name>A0A9P3Q2U3_LYOSH</name>
<dbReference type="Proteomes" id="UP001063166">
    <property type="component" value="Unassembled WGS sequence"/>
</dbReference>
<evidence type="ECO:0000313" key="2">
    <source>
        <dbReference type="EMBL" id="GLB45797.1"/>
    </source>
</evidence>
<organism evidence="2 3">
    <name type="scientific">Lyophyllum shimeji</name>
    <name type="common">Hon-shimeji</name>
    <name type="synonym">Tricholoma shimeji</name>
    <dbReference type="NCBI Taxonomy" id="47721"/>
    <lineage>
        <taxon>Eukaryota</taxon>
        <taxon>Fungi</taxon>
        <taxon>Dikarya</taxon>
        <taxon>Basidiomycota</taxon>
        <taxon>Agaricomycotina</taxon>
        <taxon>Agaricomycetes</taxon>
        <taxon>Agaricomycetidae</taxon>
        <taxon>Agaricales</taxon>
        <taxon>Tricholomatineae</taxon>
        <taxon>Lyophyllaceae</taxon>
        <taxon>Lyophyllum</taxon>
    </lineage>
</organism>
<keyword evidence="3" id="KW-1185">Reference proteome</keyword>
<sequence>MSSISSGRIGDANVGRPKGPPRRSLANTPSTVTTRPVDIRWYYPAGKALVNKHDFFTTVILHTLKMVVKHCNAANVDYINSGSPEAPMVLALFKVIVDKSEIVLPEFRDLRSHLPLIASSSTGVLKDTVETDLERVYEDREVKRVIAAVFEWLKGLTCFFPPMHADIIKHIRVPCVDNRKVNFDTKVMMQREPMSFERVTQRFKPSQVKRAASLYFEGPPEYAGDAELCVLSVAKEDKINANEMVSELASKKMKRRPSSLNRPR</sequence>
<dbReference type="EMBL" id="BRPK01000030">
    <property type="protein sequence ID" value="GLB45797.1"/>
    <property type="molecule type" value="Genomic_DNA"/>
</dbReference>
<proteinExistence type="predicted"/>
<gene>
    <name evidence="2" type="ORF">LshimejAT787_3000060</name>
</gene>
<evidence type="ECO:0000256" key="1">
    <source>
        <dbReference type="SAM" id="MobiDB-lite"/>
    </source>
</evidence>
<accession>A0A9P3Q2U3</accession>
<reference evidence="2" key="1">
    <citation type="submission" date="2022-07" db="EMBL/GenBank/DDBJ databases">
        <title>The genome of Lyophyllum shimeji provides insight into the initial evolution of ectomycorrhizal fungal genome.</title>
        <authorList>
            <person name="Kobayashi Y."/>
            <person name="Shibata T."/>
            <person name="Hirakawa H."/>
            <person name="Shigenobu S."/>
            <person name="Nishiyama T."/>
            <person name="Yamada A."/>
            <person name="Hasebe M."/>
            <person name="Kawaguchi M."/>
        </authorList>
    </citation>
    <scope>NUCLEOTIDE SEQUENCE</scope>
    <source>
        <strain evidence="2">AT787</strain>
    </source>
</reference>
<feature type="region of interest" description="Disordered" evidence="1">
    <location>
        <begin position="1"/>
        <end position="31"/>
    </location>
</feature>
<dbReference type="AlphaFoldDB" id="A0A9P3Q2U3"/>